<protein>
    <recommendedName>
        <fullName evidence="1">DUF8052 domain-containing protein</fullName>
    </recommendedName>
</protein>
<dbReference type="Pfam" id="PF26226">
    <property type="entry name" value="DUF8052"/>
    <property type="match status" value="1"/>
</dbReference>
<evidence type="ECO:0000313" key="2">
    <source>
        <dbReference type="EMBL" id="MCC2119051.1"/>
    </source>
</evidence>
<organism evidence="2 3">
    <name type="scientific">Waltera acetigignens</name>
    <dbReference type="NCBI Taxonomy" id="2981769"/>
    <lineage>
        <taxon>Bacteria</taxon>
        <taxon>Bacillati</taxon>
        <taxon>Bacillota</taxon>
        <taxon>Clostridia</taxon>
        <taxon>Lachnospirales</taxon>
        <taxon>Lachnospiraceae</taxon>
        <taxon>Waltera</taxon>
    </lineage>
</organism>
<comment type="caution">
    <text evidence="2">The sequence shown here is derived from an EMBL/GenBank/DDBJ whole genome shotgun (WGS) entry which is preliminary data.</text>
</comment>
<evidence type="ECO:0000313" key="3">
    <source>
        <dbReference type="Proteomes" id="UP001197795"/>
    </source>
</evidence>
<dbReference type="RefSeq" id="WP_227732958.1">
    <property type="nucleotide sequence ID" value="NZ_JAJEPV010000010.1"/>
</dbReference>
<reference evidence="2 3" key="1">
    <citation type="submission" date="2021-10" db="EMBL/GenBank/DDBJ databases">
        <title>Anaerobic single-cell dispensing facilitates the cultivation of human gut bacteria.</title>
        <authorList>
            <person name="Afrizal A."/>
        </authorList>
    </citation>
    <scope>NUCLEOTIDE SEQUENCE [LARGE SCALE GENOMIC DNA]</scope>
    <source>
        <strain evidence="2 3">CLA-AA-H273</strain>
    </source>
</reference>
<feature type="domain" description="DUF8052" evidence="1">
    <location>
        <begin position="11"/>
        <end position="165"/>
    </location>
</feature>
<gene>
    <name evidence="2" type="ORF">LKD75_05495</name>
</gene>
<name>A0AAE2ZX39_9FIRM</name>
<dbReference type="InterPro" id="IPR058365">
    <property type="entry name" value="DUF8052"/>
</dbReference>
<accession>A0AAE2ZX39</accession>
<sequence length="171" mass="19579">MELQKTLTPGEALERILRSYQTYYNIKTEAVEPPFAAEAIFGSHNEQYFLIKKAKVADIDTNETVYFATEESLSKDRLLELDSIAWERGTANVQPSSNHRNSDVVLIILTGHAEEDALTQVKKCKHYQSYLWGFHGWSNYRLIVAELSSGRIVHNRHGQILKKLVKKAMIN</sequence>
<dbReference type="EMBL" id="JAJEPV010000010">
    <property type="protein sequence ID" value="MCC2119051.1"/>
    <property type="molecule type" value="Genomic_DNA"/>
</dbReference>
<dbReference type="Proteomes" id="UP001197795">
    <property type="component" value="Unassembled WGS sequence"/>
</dbReference>
<proteinExistence type="predicted"/>
<evidence type="ECO:0000259" key="1">
    <source>
        <dbReference type="Pfam" id="PF26226"/>
    </source>
</evidence>
<keyword evidence="3" id="KW-1185">Reference proteome</keyword>
<dbReference type="AlphaFoldDB" id="A0AAE2ZX39"/>